<gene>
    <name evidence="2" type="ORF">DFK10_14040</name>
</gene>
<reference evidence="3" key="1">
    <citation type="submission" date="2018-05" db="EMBL/GenBank/DDBJ databases">
        <authorList>
            <person name="Du Z."/>
            <person name="Wang X."/>
        </authorList>
    </citation>
    <scope>NUCLEOTIDE SEQUENCE [LARGE SCALE GENOMIC DNA]</scope>
    <source>
        <strain evidence="3">WDS4C29</strain>
    </source>
</reference>
<dbReference type="InterPro" id="IPR046513">
    <property type="entry name" value="DUF6691"/>
</dbReference>
<evidence type="ECO:0000313" key="2">
    <source>
        <dbReference type="EMBL" id="PWG16030.1"/>
    </source>
</evidence>
<keyword evidence="1" id="KW-1133">Transmembrane helix</keyword>
<evidence type="ECO:0000313" key="3">
    <source>
        <dbReference type="Proteomes" id="UP000245293"/>
    </source>
</evidence>
<keyword evidence="3" id="KW-1185">Reference proteome</keyword>
<feature type="transmembrane region" description="Helical" evidence="1">
    <location>
        <begin position="42"/>
        <end position="62"/>
    </location>
</feature>
<evidence type="ECO:0000256" key="1">
    <source>
        <dbReference type="SAM" id="Phobius"/>
    </source>
</evidence>
<keyword evidence="1" id="KW-0472">Membrane</keyword>
<proteinExistence type="predicted"/>
<keyword evidence="1" id="KW-0812">Transmembrane</keyword>
<feature type="transmembrane region" description="Helical" evidence="1">
    <location>
        <begin position="115"/>
        <end position="133"/>
    </location>
</feature>
<comment type="caution">
    <text evidence="2">The sequence shown here is derived from an EMBL/GenBank/DDBJ whole genome shotgun (WGS) entry which is preliminary data.</text>
</comment>
<name>A0A2V1P2M6_9RHOB</name>
<dbReference type="RefSeq" id="WP_109389661.1">
    <property type="nucleotide sequence ID" value="NZ_QETF01000019.1"/>
</dbReference>
<organism evidence="2 3">
    <name type="scientific">Salibaculum griseiflavum</name>
    <dbReference type="NCBI Taxonomy" id="1914409"/>
    <lineage>
        <taxon>Bacteria</taxon>
        <taxon>Pseudomonadati</taxon>
        <taxon>Pseudomonadota</taxon>
        <taxon>Alphaproteobacteria</taxon>
        <taxon>Rhodobacterales</taxon>
        <taxon>Roseobacteraceae</taxon>
        <taxon>Salibaculum</taxon>
    </lineage>
</organism>
<dbReference type="Proteomes" id="UP000245293">
    <property type="component" value="Unassembled WGS sequence"/>
</dbReference>
<accession>A0A2V1P2M6</accession>
<dbReference type="OrthoDB" id="9790409at2"/>
<dbReference type="EMBL" id="QETF01000019">
    <property type="protein sequence ID" value="PWG16030.1"/>
    <property type="molecule type" value="Genomic_DNA"/>
</dbReference>
<protein>
    <submittedName>
        <fullName evidence="2">Permease</fullName>
    </submittedName>
</protein>
<dbReference type="Pfam" id="PF20398">
    <property type="entry name" value="DUF6691"/>
    <property type="match status" value="1"/>
</dbReference>
<feature type="transmembrane region" description="Helical" evidence="1">
    <location>
        <begin position="83"/>
        <end position="103"/>
    </location>
</feature>
<dbReference type="AlphaFoldDB" id="A0A2V1P2M6"/>
<sequence length="149" mass="15548">MKRIVSTYLIGLIFGIGIMMSGMANPAKVLNFFDFFGTWDPSLIFVMGGAILVAAPGYWLVVARPAGKPLMDAKFHVPQNRKLDAKLIAGSAVFGVGWGIAGFCPGGALPAIGTLNPAVLTFTAALIAGIFAAKFAQTLTARRTNSATA</sequence>